<dbReference type="Gene3D" id="3.40.1280.30">
    <property type="match status" value="1"/>
</dbReference>
<name>A0A090L7U8_STRRB</name>
<reference evidence="3" key="2">
    <citation type="submission" date="2020-12" db="UniProtKB">
        <authorList>
            <consortium name="WormBaseParasite"/>
        </authorList>
    </citation>
    <scope>IDENTIFICATION</scope>
</reference>
<evidence type="ECO:0000313" key="2">
    <source>
        <dbReference type="Proteomes" id="UP000035682"/>
    </source>
</evidence>
<dbReference type="STRING" id="34506.A0A090L7U8"/>
<dbReference type="EMBL" id="LN609529">
    <property type="protein sequence ID" value="CEF65807.1"/>
    <property type="molecule type" value="Genomic_DNA"/>
</dbReference>
<dbReference type="InterPro" id="IPR038459">
    <property type="entry name" value="MT_TRM10-typ_sf"/>
</dbReference>
<accession>A0A090L7U8</accession>
<organism evidence="1">
    <name type="scientific">Strongyloides ratti</name>
    <name type="common">Parasitic roundworm</name>
    <dbReference type="NCBI Taxonomy" id="34506"/>
    <lineage>
        <taxon>Eukaryota</taxon>
        <taxon>Metazoa</taxon>
        <taxon>Ecdysozoa</taxon>
        <taxon>Nematoda</taxon>
        <taxon>Chromadorea</taxon>
        <taxon>Rhabditida</taxon>
        <taxon>Tylenchina</taxon>
        <taxon>Panagrolaimomorpha</taxon>
        <taxon>Strongyloidoidea</taxon>
        <taxon>Strongyloididae</taxon>
        <taxon>Strongyloides</taxon>
    </lineage>
</organism>
<proteinExistence type="predicted"/>
<gene>
    <name evidence="1 3 4" type="ORF">SRAE_2000048300</name>
</gene>
<dbReference type="Proteomes" id="UP000035682">
    <property type="component" value="Unplaced"/>
</dbReference>
<evidence type="ECO:0000313" key="4">
    <source>
        <dbReference type="WormBase" id="SRAE_2000048300"/>
    </source>
</evidence>
<dbReference type="GeneID" id="36378171"/>
<dbReference type="CTD" id="36378171"/>
<dbReference type="OrthoDB" id="5809081at2759"/>
<evidence type="ECO:0000313" key="1">
    <source>
        <dbReference type="EMBL" id="CEF65807.1"/>
    </source>
</evidence>
<keyword evidence="2" id="KW-1185">Reference proteome</keyword>
<dbReference type="WormBase" id="SRAE_2000048300">
    <property type="protein sequence ID" value="SRP03983"/>
    <property type="gene ID" value="WBGene00260677"/>
</dbReference>
<dbReference type="AlphaFoldDB" id="A0A090L7U8"/>
<protein>
    <submittedName>
        <fullName evidence="1 3">Uncharacterized protein</fullName>
    </submittedName>
</protein>
<dbReference type="RefSeq" id="XP_024505007.1">
    <property type="nucleotide sequence ID" value="XM_024651317.1"/>
</dbReference>
<dbReference type="WBParaSite" id="SRAE_2000048300.1">
    <property type="protein sequence ID" value="SRAE_2000048300.1"/>
    <property type="gene ID" value="WBGene00260677"/>
</dbReference>
<evidence type="ECO:0000313" key="3">
    <source>
        <dbReference type="WBParaSite" id="SRAE_2000048300.1"/>
    </source>
</evidence>
<reference evidence="1 2" key="1">
    <citation type="submission" date="2014-09" db="EMBL/GenBank/DDBJ databases">
        <authorList>
            <person name="Martin A.A."/>
        </authorList>
    </citation>
    <scope>NUCLEOTIDE SEQUENCE</scope>
    <source>
        <strain evidence="2">ED321</strain>
        <strain evidence="1">ED321 Heterogonic</strain>
    </source>
</reference>
<sequence length="460" mass="54795">MCLSYYQYTRKSIYHIIILCRSKFGVLGKRFSNNMYVNNMKQLLSQELPLGIRPSDDLYQSVYKIKKSEELAILIGQLCILYKKTNKVPRVLTDNDWMKLLNMNRVKDRDIYLYDLYIKSFNKMSPKVDEKSILEENKKKNENREIVYDRNHYQLVDCYGNDFEERINLQYGNNYCSALRINETIPKIIFDCKYLYKLSLDMQFNFSQGIVKLWNYFWLNGCVFDIKMTNFLTDPALSNLIQDNFLFLYKSQGTNEENINIDHEKWMMSSGYDCPFKPTLTTKQTNFFIDKLEKSAFITPLATENLPDDISIFDTFIIAPSDEKRHRDSISLANYYNMPAFKLPVEKYYGYNRKVDKSNPFVLGKVLSSVYYKKMNWTKALSVHLSKENLKPFFESLDDKEYAEREKIKHEMVLFTRKFKKMKYSIDSKMIQAKGKIDPLTEKKIVYHKYSREERKKNFS</sequence>
<dbReference type="OMA" id="YKAFVLC"/>